<reference evidence="2" key="2">
    <citation type="submission" date="2018-04" db="EMBL/GenBank/DDBJ databases">
        <title>OnivRS2 (Oryza nivara Reference Sequence Version 2).</title>
        <authorList>
            <person name="Zhang J."/>
            <person name="Kudrna D."/>
            <person name="Lee S."/>
            <person name="Talag J."/>
            <person name="Rajasekar S."/>
            <person name="Welchert J."/>
            <person name="Hsing Y.-I."/>
            <person name="Wing R.A."/>
        </authorList>
    </citation>
    <scope>NUCLEOTIDE SEQUENCE [LARGE SCALE GENOMIC DNA]</scope>
    <source>
        <strain evidence="2">SL10</strain>
    </source>
</reference>
<dbReference type="Gramene" id="ONIVA02G32870.1">
    <property type="protein sequence ID" value="ONIVA02G32870.1"/>
    <property type="gene ID" value="ONIVA02G32870"/>
</dbReference>
<dbReference type="eggNOG" id="ENOG502R3SW">
    <property type="taxonomic scope" value="Eukaryota"/>
</dbReference>
<protein>
    <submittedName>
        <fullName evidence="2">Uncharacterized protein</fullName>
    </submittedName>
</protein>
<name>A0A0E0GC51_ORYNI</name>
<proteinExistence type="predicted"/>
<evidence type="ECO:0000313" key="2">
    <source>
        <dbReference type="EnsemblPlants" id="ONIVA02G32870.1"/>
    </source>
</evidence>
<feature type="compositionally biased region" description="Basic residues" evidence="1">
    <location>
        <begin position="58"/>
        <end position="75"/>
    </location>
</feature>
<accession>A0A0E0GC51</accession>
<dbReference type="Proteomes" id="UP000006591">
    <property type="component" value="Chromosome 2"/>
</dbReference>
<keyword evidence="3" id="KW-1185">Reference proteome</keyword>
<dbReference type="EnsemblPlants" id="ONIVA02G32870.1">
    <property type="protein sequence ID" value="ONIVA02G32870.1"/>
    <property type="gene ID" value="ONIVA02G32870"/>
</dbReference>
<sequence length="355" mass="38643">MRDLLYTFSKWQTLPVGSGLAPILAQLLRPNKQKEKRALRLGLASLCLSSSPLSTGSRCRRRRPLVPSRVGRRTGAHTTGPRRGAASAQPQTTAERRRPSAAPPPVASSGSSGTPSDWLLLALSPDPHPLPVAVDRRSRLLYPPRRGSRLPSPAPTGTSTRWPGYLLHRFTLYLGIVSPICKMLPKDTFDNLQAKVQMCFVRIIAMSAGKPTLFAPGIVIAKKKLSCYVITDKGTFCYGSEGLYAAVFPGLNMESVAINFTDVSIADSFASFMLSKPKCTNPLAAVKICESGPLINEDVYTLGYQNPKVPFISWIGPAIKDILQPFMDQKNVLLEKRKPPVDTSAGASKKSKTTR</sequence>
<dbReference type="OMA" id="IVSPICK"/>
<evidence type="ECO:0000313" key="3">
    <source>
        <dbReference type="Proteomes" id="UP000006591"/>
    </source>
</evidence>
<dbReference type="AlphaFoldDB" id="A0A0E0GC51"/>
<dbReference type="HOGENOM" id="CLU_066971_0_0_1"/>
<feature type="region of interest" description="Disordered" evidence="1">
    <location>
        <begin position="51"/>
        <end position="113"/>
    </location>
</feature>
<evidence type="ECO:0000256" key="1">
    <source>
        <dbReference type="SAM" id="MobiDB-lite"/>
    </source>
</evidence>
<reference evidence="2" key="1">
    <citation type="submission" date="2015-04" db="UniProtKB">
        <authorList>
            <consortium name="EnsemblPlants"/>
        </authorList>
    </citation>
    <scope>IDENTIFICATION</scope>
    <source>
        <strain evidence="2">SL10</strain>
    </source>
</reference>
<organism evidence="2">
    <name type="scientific">Oryza nivara</name>
    <name type="common">Indian wild rice</name>
    <name type="synonym">Oryza sativa f. spontanea</name>
    <dbReference type="NCBI Taxonomy" id="4536"/>
    <lineage>
        <taxon>Eukaryota</taxon>
        <taxon>Viridiplantae</taxon>
        <taxon>Streptophyta</taxon>
        <taxon>Embryophyta</taxon>
        <taxon>Tracheophyta</taxon>
        <taxon>Spermatophyta</taxon>
        <taxon>Magnoliopsida</taxon>
        <taxon>Liliopsida</taxon>
        <taxon>Poales</taxon>
        <taxon>Poaceae</taxon>
        <taxon>BOP clade</taxon>
        <taxon>Oryzoideae</taxon>
        <taxon>Oryzeae</taxon>
        <taxon>Oryzinae</taxon>
        <taxon>Oryza</taxon>
    </lineage>
</organism>